<dbReference type="AlphaFoldDB" id="A0A0F8XWT3"/>
<sequence length="52" mass="6109">MAFNKKGQWQPKTREEVTHFVKSLNEEEREVPADIQERIDALGMKILETTVH</sequence>
<gene>
    <name evidence="1" type="ORF">LCGC14_2893920</name>
</gene>
<comment type="caution">
    <text evidence="1">The sequence shown here is derived from an EMBL/GenBank/DDBJ whole genome shotgun (WGS) entry which is preliminary data.</text>
</comment>
<name>A0A0F8XWT3_9ZZZZ</name>
<evidence type="ECO:0000313" key="1">
    <source>
        <dbReference type="EMBL" id="KKK73428.1"/>
    </source>
</evidence>
<dbReference type="EMBL" id="LAZR01056790">
    <property type="protein sequence ID" value="KKK73428.1"/>
    <property type="molecule type" value="Genomic_DNA"/>
</dbReference>
<proteinExistence type="predicted"/>
<organism evidence="1">
    <name type="scientific">marine sediment metagenome</name>
    <dbReference type="NCBI Taxonomy" id="412755"/>
    <lineage>
        <taxon>unclassified sequences</taxon>
        <taxon>metagenomes</taxon>
        <taxon>ecological metagenomes</taxon>
    </lineage>
</organism>
<protein>
    <submittedName>
        <fullName evidence="1">Uncharacterized protein</fullName>
    </submittedName>
</protein>
<reference evidence="1" key="1">
    <citation type="journal article" date="2015" name="Nature">
        <title>Complex archaea that bridge the gap between prokaryotes and eukaryotes.</title>
        <authorList>
            <person name="Spang A."/>
            <person name="Saw J.H."/>
            <person name="Jorgensen S.L."/>
            <person name="Zaremba-Niedzwiedzka K."/>
            <person name="Martijn J."/>
            <person name="Lind A.E."/>
            <person name="van Eijk R."/>
            <person name="Schleper C."/>
            <person name="Guy L."/>
            <person name="Ettema T.J."/>
        </authorList>
    </citation>
    <scope>NUCLEOTIDE SEQUENCE</scope>
</reference>
<accession>A0A0F8XWT3</accession>